<dbReference type="GO" id="GO:0030272">
    <property type="term" value="F:5-formyltetrahydrofolate cyclo-ligase activity"/>
    <property type="evidence" value="ECO:0007669"/>
    <property type="project" value="UniProtKB-EC"/>
</dbReference>
<dbReference type="STRING" id="1267423.SAMN05216290_1401"/>
<dbReference type="Proteomes" id="UP000199437">
    <property type="component" value="Unassembled WGS sequence"/>
</dbReference>
<evidence type="ECO:0000256" key="1">
    <source>
        <dbReference type="ARBA" id="ARBA00010638"/>
    </source>
</evidence>
<evidence type="ECO:0000313" key="7">
    <source>
        <dbReference type="Proteomes" id="UP000199437"/>
    </source>
</evidence>
<dbReference type="GO" id="GO:0046872">
    <property type="term" value="F:metal ion binding"/>
    <property type="evidence" value="ECO:0007669"/>
    <property type="project" value="UniProtKB-KW"/>
</dbReference>
<dbReference type="EMBL" id="FOIR01000001">
    <property type="protein sequence ID" value="SEW04049.1"/>
    <property type="molecule type" value="Genomic_DNA"/>
</dbReference>
<dbReference type="RefSeq" id="WP_090257786.1">
    <property type="nucleotide sequence ID" value="NZ_FOIR01000001.1"/>
</dbReference>
<reference evidence="7" key="1">
    <citation type="submission" date="2016-10" db="EMBL/GenBank/DDBJ databases">
        <authorList>
            <person name="Varghese N."/>
            <person name="Submissions S."/>
        </authorList>
    </citation>
    <scope>NUCLEOTIDE SEQUENCE [LARGE SCALE GENOMIC DNA]</scope>
    <source>
        <strain evidence="7">CGMCC 1.12402</strain>
    </source>
</reference>
<dbReference type="GeneID" id="99986127"/>
<keyword evidence="5" id="KW-0479">Metal-binding</keyword>
<gene>
    <name evidence="6" type="ORF">SAMN05216290_1401</name>
</gene>
<comment type="cofactor">
    <cofactor evidence="5">
        <name>Mg(2+)</name>
        <dbReference type="ChEBI" id="CHEBI:18420"/>
    </cofactor>
</comment>
<feature type="binding site" evidence="4">
    <location>
        <begin position="134"/>
        <end position="142"/>
    </location>
    <ligand>
        <name>ATP</name>
        <dbReference type="ChEBI" id="CHEBI:30616"/>
    </ligand>
</feature>
<comment type="catalytic activity">
    <reaction evidence="5">
        <text>(6S)-5-formyl-5,6,7,8-tetrahydrofolate + ATP = (6R)-5,10-methenyltetrahydrofolate + ADP + phosphate</text>
        <dbReference type="Rhea" id="RHEA:10488"/>
        <dbReference type="ChEBI" id="CHEBI:30616"/>
        <dbReference type="ChEBI" id="CHEBI:43474"/>
        <dbReference type="ChEBI" id="CHEBI:57455"/>
        <dbReference type="ChEBI" id="CHEBI:57457"/>
        <dbReference type="ChEBI" id="CHEBI:456216"/>
        <dbReference type="EC" id="6.3.3.2"/>
    </reaction>
</comment>
<comment type="similarity">
    <text evidence="1 5">Belongs to the 5-formyltetrahydrofolate cyclo-ligase family.</text>
</comment>
<organism evidence="6 7">
    <name type="scientific">Roseivirga pacifica</name>
    <dbReference type="NCBI Taxonomy" id="1267423"/>
    <lineage>
        <taxon>Bacteria</taxon>
        <taxon>Pseudomonadati</taxon>
        <taxon>Bacteroidota</taxon>
        <taxon>Cytophagia</taxon>
        <taxon>Cytophagales</taxon>
        <taxon>Roseivirgaceae</taxon>
        <taxon>Roseivirga</taxon>
    </lineage>
</organism>
<dbReference type="Gene3D" id="3.40.50.10420">
    <property type="entry name" value="NagB/RpiA/CoA transferase-like"/>
    <property type="match status" value="1"/>
</dbReference>
<dbReference type="InterPro" id="IPR024185">
    <property type="entry name" value="FTHF_cligase-like_sf"/>
</dbReference>
<dbReference type="InterPro" id="IPR037171">
    <property type="entry name" value="NagB/RpiA_transferase-like"/>
</dbReference>
<proteinExistence type="inferred from homology"/>
<protein>
    <recommendedName>
        <fullName evidence="5">5-formyltetrahydrofolate cyclo-ligase</fullName>
        <ecNumber evidence="5">6.3.3.2</ecNumber>
    </recommendedName>
</protein>
<evidence type="ECO:0000256" key="5">
    <source>
        <dbReference type="RuleBase" id="RU361279"/>
    </source>
</evidence>
<dbReference type="PIRSF" id="PIRSF006806">
    <property type="entry name" value="FTHF_cligase"/>
    <property type="match status" value="1"/>
</dbReference>
<name>A0A1I0NRL5_9BACT</name>
<evidence type="ECO:0000256" key="2">
    <source>
        <dbReference type="ARBA" id="ARBA00022741"/>
    </source>
</evidence>
<evidence type="ECO:0000313" key="6">
    <source>
        <dbReference type="EMBL" id="SEW04049.1"/>
    </source>
</evidence>
<sequence length="189" mass="22047">MNKETLRNLYLEKRKLLTPNEYKRRCSVIEQQLLQFLAKHPEFKNIHIFLSMESQKEVNTWGIFEHLLLSKEHKVYVPKTRKKPVLSHHLMHSKTELLVNKWGISEPTNNDTFEASTFDLVLVPLLCFDTKGYRIGYGGGFYDKFLSECRPNCLKLGVSLAPPLDNLDYVEPHDIPLNMVLSHLGFDKF</sequence>
<feature type="binding site" evidence="4">
    <location>
        <begin position="3"/>
        <end position="7"/>
    </location>
    <ligand>
        <name>ATP</name>
        <dbReference type="ChEBI" id="CHEBI:30616"/>
    </ligand>
</feature>
<keyword evidence="6" id="KW-0436">Ligase</keyword>
<dbReference type="GO" id="GO:0009396">
    <property type="term" value="P:folic acid-containing compound biosynthetic process"/>
    <property type="evidence" value="ECO:0007669"/>
    <property type="project" value="TreeGrafter"/>
</dbReference>
<keyword evidence="2 4" id="KW-0547">Nucleotide-binding</keyword>
<dbReference type="AlphaFoldDB" id="A0A1I0NRL5"/>
<accession>A0A1I0NRL5</accession>
<dbReference type="InterPro" id="IPR002698">
    <property type="entry name" value="FTHF_cligase"/>
</dbReference>
<feature type="binding site" evidence="4">
    <location>
        <position position="57"/>
    </location>
    <ligand>
        <name>substrate</name>
    </ligand>
</feature>
<dbReference type="GO" id="GO:0035999">
    <property type="term" value="P:tetrahydrofolate interconversion"/>
    <property type="evidence" value="ECO:0007669"/>
    <property type="project" value="TreeGrafter"/>
</dbReference>
<dbReference type="PANTHER" id="PTHR23407">
    <property type="entry name" value="ATPASE INHIBITOR/5-FORMYLTETRAHYDROFOLATE CYCLO-LIGASE"/>
    <property type="match status" value="1"/>
</dbReference>
<dbReference type="SUPFAM" id="SSF100950">
    <property type="entry name" value="NagB/RpiA/CoA transferase-like"/>
    <property type="match status" value="1"/>
</dbReference>
<dbReference type="GO" id="GO:0005524">
    <property type="term" value="F:ATP binding"/>
    <property type="evidence" value="ECO:0007669"/>
    <property type="project" value="UniProtKB-KW"/>
</dbReference>
<keyword evidence="5" id="KW-0460">Magnesium</keyword>
<evidence type="ECO:0000256" key="3">
    <source>
        <dbReference type="ARBA" id="ARBA00022840"/>
    </source>
</evidence>
<keyword evidence="7" id="KW-1185">Reference proteome</keyword>
<dbReference type="EC" id="6.3.3.2" evidence="5"/>
<dbReference type="NCBIfam" id="TIGR02727">
    <property type="entry name" value="MTHFS_bact"/>
    <property type="match status" value="1"/>
</dbReference>
<dbReference type="PANTHER" id="PTHR23407:SF1">
    <property type="entry name" value="5-FORMYLTETRAHYDROFOLATE CYCLO-LIGASE"/>
    <property type="match status" value="1"/>
</dbReference>
<feature type="binding site" evidence="4">
    <location>
        <position position="50"/>
    </location>
    <ligand>
        <name>substrate</name>
    </ligand>
</feature>
<keyword evidence="3 4" id="KW-0067">ATP-binding</keyword>
<dbReference type="Pfam" id="PF01812">
    <property type="entry name" value="5-FTHF_cyc-lig"/>
    <property type="match status" value="1"/>
</dbReference>
<dbReference type="OrthoDB" id="9801938at2"/>
<evidence type="ECO:0000256" key="4">
    <source>
        <dbReference type="PIRSR" id="PIRSR006806-1"/>
    </source>
</evidence>